<gene>
    <name evidence="7" type="ORF">NC797_14355</name>
</gene>
<evidence type="ECO:0000259" key="5">
    <source>
        <dbReference type="Pfam" id="PF02558"/>
    </source>
</evidence>
<accession>A0A9X3WWX2</accession>
<dbReference type="SUPFAM" id="SSF48179">
    <property type="entry name" value="6-phosphogluconate dehydrogenase C-terminal domain-like"/>
    <property type="match status" value="1"/>
</dbReference>
<dbReference type="Proteomes" id="UP001145050">
    <property type="component" value="Unassembled WGS sequence"/>
</dbReference>
<dbReference type="PANTHER" id="PTHR21708:SF26">
    <property type="entry name" value="2-DEHYDROPANTOATE 2-REDUCTASE"/>
    <property type="match status" value="1"/>
</dbReference>
<keyword evidence="2 4" id="KW-0521">NADP</keyword>
<evidence type="ECO:0000256" key="4">
    <source>
        <dbReference type="RuleBase" id="RU362068"/>
    </source>
</evidence>
<name>A0A9X3WWX2_9BACI</name>
<comment type="function">
    <text evidence="4">Catalyzes the NADPH-dependent reduction of ketopantoate into pantoic acid.</text>
</comment>
<dbReference type="FunFam" id="3.40.50.720:FF:000307">
    <property type="entry name" value="2-dehydropantoate 2-reductase"/>
    <property type="match status" value="1"/>
</dbReference>
<protein>
    <recommendedName>
        <fullName evidence="4">2-dehydropantoate 2-reductase</fullName>
        <ecNumber evidence="4">1.1.1.169</ecNumber>
    </recommendedName>
    <alternativeName>
        <fullName evidence="4">Ketopantoate reductase</fullName>
    </alternativeName>
</protein>
<keyword evidence="3 4" id="KW-0560">Oxidoreductase</keyword>
<evidence type="ECO:0000313" key="7">
    <source>
        <dbReference type="EMBL" id="MDC3425686.1"/>
    </source>
</evidence>
<dbReference type="InterPro" id="IPR013752">
    <property type="entry name" value="KPA_reductase"/>
</dbReference>
<dbReference type="EMBL" id="JAMQKB010000019">
    <property type="protein sequence ID" value="MDC3425686.1"/>
    <property type="molecule type" value="Genomic_DNA"/>
</dbReference>
<dbReference type="Pfam" id="PF08546">
    <property type="entry name" value="ApbA_C"/>
    <property type="match status" value="1"/>
</dbReference>
<dbReference type="InterPro" id="IPR003710">
    <property type="entry name" value="ApbA"/>
</dbReference>
<dbReference type="NCBIfam" id="TIGR00745">
    <property type="entry name" value="apbA_panE"/>
    <property type="match status" value="1"/>
</dbReference>
<dbReference type="InterPro" id="IPR013332">
    <property type="entry name" value="KPR_N"/>
</dbReference>
<feature type="domain" description="Ketopantoate reductase C-terminal" evidence="6">
    <location>
        <begin position="179"/>
        <end position="300"/>
    </location>
</feature>
<dbReference type="GO" id="GO:0015940">
    <property type="term" value="P:pantothenate biosynthetic process"/>
    <property type="evidence" value="ECO:0007669"/>
    <property type="project" value="UniProtKB-KW"/>
</dbReference>
<organism evidence="7 8">
    <name type="scientific">Terrihalobacillus insolitus</name>
    <dbReference type="NCBI Taxonomy" id="2950438"/>
    <lineage>
        <taxon>Bacteria</taxon>
        <taxon>Bacillati</taxon>
        <taxon>Bacillota</taxon>
        <taxon>Bacilli</taxon>
        <taxon>Bacillales</taxon>
        <taxon>Bacillaceae</taxon>
        <taxon>Terrihalobacillus</taxon>
    </lineage>
</organism>
<dbReference type="GO" id="GO:0008677">
    <property type="term" value="F:2-dehydropantoate 2-reductase activity"/>
    <property type="evidence" value="ECO:0007669"/>
    <property type="project" value="UniProtKB-EC"/>
</dbReference>
<dbReference type="AlphaFoldDB" id="A0A9X3WWX2"/>
<feature type="domain" description="Ketopantoate reductase N-terminal" evidence="5">
    <location>
        <begin position="3"/>
        <end position="147"/>
    </location>
</feature>
<comment type="catalytic activity">
    <reaction evidence="4">
        <text>(R)-pantoate + NADP(+) = 2-dehydropantoate + NADPH + H(+)</text>
        <dbReference type="Rhea" id="RHEA:16233"/>
        <dbReference type="ChEBI" id="CHEBI:11561"/>
        <dbReference type="ChEBI" id="CHEBI:15378"/>
        <dbReference type="ChEBI" id="CHEBI:15980"/>
        <dbReference type="ChEBI" id="CHEBI:57783"/>
        <dbReference type="ChEBI" id="CHEBI:58349"/>
        <dbReference type="EC" id="1.1.1.169"/>
    </reaction>
</comment>
<dbReference type="InterPro" id="IPR036291">
    <property type="entry name" value="NAD(P)-bd_dom_sf"/>
</dbReference>
<dbReference type="InterPro" id="IPR051402">
    <property type="entry name" value="KPR-Related"/>
</dbReference>
<dbReference type="SUPFAM" id="SSF51735">
    <property type="entry name" value="NAD(P)-binding Rossmann-fold domains"/>
    <property type="match status" value="1"/>
</dbReference>
<dbReference type="Gene3D" id="3.40.50.720">
    <property type="entry name" value="NAD(P)-binding Rossmann-like Domain"/>
    <property type="match status" value="1"/>
</dbReference>
<evidence type="ECO:0000256" key="3">
    <source>
        <dbReference type="ARBA" id="ARBA00023002"/>
    </source>
</evidence>
<dbReference type="InterPro" id="IPR008927">
    <property type="entry name" value="6-PGluconate_DH-like_C_sf"/>
</dbReference>
<keyword evidence="8" id="KW-1185">Reference proteome</keyword>
<evidence type="ECO:0000313" key="8">
    <source>
        <dbReference type="Proteomes" id="UP001145050"/>
    </source>
</evidence>
<dbReference type="RefSeq" id="WP_272437503.1">
    <property type="nucleotide sequence ID" value="NZ_JAMQKB010000019.1"/>
</dbReference>
<evidence type="ECO:0000259" key="6">
    <source>
        <dbReference type="Pfam" id="PF08546"/>
    </source>
</evidence>
<proteinExistence type="inferred from homology"/>
<comment type="pathway">
    <text evidence="4">Cofactor biosynthesis; (R)-pantothenate biosynthesis; (R)-pantoate from 3-methyl-2-oxobutanoate: step 2/2.</text>
</comment>
<keyword evidence="4" id="KW-0566">Pantothenate biosynthesis</keyword>
<sequence>MKIVVLGAGALGAYFGARWTEVGQDVTFLVREKRAKQIREHGIQLHSKQGEYKVSDPKVVEEVNDIQDADLVLLAVKGYHLDGTMDTLKSLVNKGAKVLPILNGIEHIPILQQELGKESVLGGLSFIISTLDDKGHVVHSSPFHDLVYGVLHPSQQSVVEELDRISENAKIGNKLSESISEELWNKYMFITAFSGITTASNLPIGEIRNYKETFDLVKNFLQEMKTLANGYEIPLTDEHVENALNKLKGLPDEATSSMHQDRRKGLTLEVDHLHGGALRLAEKIGLDLPYTRTTYGLIKPFENEMV</sequence>
<dbReference type="InterPro" id="IPR013328">
    <property type="entry name" value="6PGD_dom2"/>
</dbReference>
<dbReference type="Pfam" id="PF02558">
    <property type="entry name" value="ApbA"/>
    <property type="match status" value="1"/>
</dbReference>
<dbReference type="PANTHER" id="PTHR21708">
    <property type="entry name" value="PROBABLE 2-DEHYDROPANTOATE 2-REDUCTASE"/>
    <property type="match status" value="1"/>
</dbReference>
<dbReference type="Gene3D" id="1.10.1040.10">
    <property type="entry name" value="N-(1-d-carboxylethyl)-l-norvaline Dehydrogenase, domain 2"/>
    <property type="match status" value="1"/>
</dbReference>
<comment type="caution">
    <text evidence="7">The sequence shown here is derived from an EMBL/GenBank/DDBJ whole genome shotgun (WGS) entry which is preliminary data.</text>
</comment>
<evidence type="ECO:0000256" key="1">
    <source>
        <dbReference type="ARBA" id="ARBA00007870"/>
    </source>
</evidence>
<dbReference type="GO" id="GO:0005737">
    <property type="term" value="C:cytoplasm"/>
    <property type="evidence" value="ECO:0007669"/>
    <property type="project" value="TreeGrafter"/>
</dbReference>
<comment type="similarity">
    <text evidence="1 4">Belongs to the ketopantoate reductase family.</text>
</comment>
<evidence type="ECO:0000256" key="2">
    <source>
        <dbReference type="ARBA" id="ARBA00022857"/>
    </source>
</evidence>
<reference evidence="7" key="1">
    <citation type="submission" date="2022-06" db="EMBL/GenBank/DDBJ databases">
        <title>Aquibacillus sp. a new bacterium isolated from soil saline samples.</title>
        <authorList>
            <person name="Galisteo C."/>
            <person name="De La Haba R."/>
            <person name="Sanchez-Porro C."/>
            <person name="Ventosa A."/>
        </authorList>
    </citation>
    <scope>NUCLEOTIDE SEQUENCE</scope>
    <source>
        <strain evidence="7">3ASR75-11</strain>
    </source>
</reference>
<dbReference type="EC" id="1.1.1.169" evidence="4"/>